<dbReference type="OMA" id="YWNVHFN"/>
<dbReference type="PANTHER" id="PTHR32046">
    <property type="entry name" value="G DOMAIN-CONTAINING PROTEIN"/>
    <property type="match status" value="1"/>
</dbReference>
<dbReference type="GO" id="GO:0005525">
    <property type="term" value="F:GTP binding"/>
    <property type="evidence" value="ECO:0007669"/>
    <property type="project" value="UniProtKB-KW"/>
</dbReference>
<proteinExistence type="inferred from homology"/>
<keyword evidence="2" id="KW-0175">Coiled coil</keyword>
<dbReference type="EnsemblMetazoa" id="XM_038219070.1">
    <property type="protein sequence ID" value="XP_038074998.1"/>
    <property type="gene ID" value="LOC119742856"/>
</dbReference>
<protein>
    <recommendedName>
        <fullName evidence="3">Septin-type G domain-containing protein</fullName>
    </recommendedName>
</protein>
<dbReference type="GeneID" id="119742856"/>
<dbReference type="InterPro" id="IPR027417">
    <property type="entry name" value="P-loop_NTPase"/>
</dbReference>
<keyword evidence="1" id="KW-0547">Nucleotide-binding</keyword>
<sequence>MVVGEAGAGKSTLINTMINYIFGVKWEDNFRFKLVDEHGTGAQSQAHSQTQIISSYTIHSNEQHNIPYTLTIIDTPGFGDTRGIERDRAIVEQIREFCSHPEAHGVDHIDAVGFVVQSSQARLTPTQQYIFDSILSIFGEDIEPNILLLITFSDGQSPPVLEAVKKAKLPFSKTFKFNNSALLASRGDGGMSFDAMFWQMGYTSMKEFFDSLDHLQPRSFTLTVEVLDEQKRLEIALEGLQPQIQLASHKRAQLNEDKQMFEEREQDIEANKYFAYGTEVRKPEKNRDEEKPARNCPNCRYTCHYPCTFAPFNYFCHAMSWGGYCTVCPGKCSSGDHVKESFIYRWKTVREKQAYADIENRYRDAYGQKQSREEMINKIETDLANAEAAVYELIQDSHRCTQRLEQIALKPNPVRIEEYLDMLIETEKATKNKGWEKRVGSLEAIKIREDSKNVVKDAAAWGSTWGDMFNNIFRELGLQRT</sequence>
<evidence type="ECO:0000256" key="2">
    <source>
        <dbReference type="SAM" id="Coils"/>
    </source>
</evidence>
<evidence type="ECO:0000256" key="1">
    <source>
        <dbReference type="RuleBase" id="RU004560"/>
    </source>
</evidence>
<keyword evidence="1" id="KW-0342">GTP-binding</keyword>
<name>A0A914BFG6_PATMI</name>
<evidence type="ECO:0000259" key="3">
    <source>
        <dbReference type="Pfam" id="PF00735"/>
    </source>
</evidence>
<evidence type="ECO:0000313" key="5">
    <source>
        <dbReference type="Proteomes" id="UP000887568"/>
    </source>
</evidence>
<feature type="coiled-coil region" evidence="2">
    <location>
        <begin position="244"/>
        <end position="271"/>
    </location>
</feature>
<keyword evidence="5" id="KW-1185">Reference proteome</keyword>
<dbReference type="RefSeq" id="XP_038074998.1">
    <property type="nucleotide sequence ID" value="XM_038219070.1"/>
</dbReference>
<comment type="similarity">
    <text evidence="1">Belongs to the TRAFAC class TrmE-Era-EngA-EngB-Septin-like GTPase superfamily. Septin GTPase family.</text>
</comment>
<reference evidence="4" key="1">
    <citation type="submission" date="2022-11" db="UniProtKB">
        <authorList>
            <consortium name="EnsemblMetazoa"/>
        </authorList>
    </citation>
    <scope>IDENTIFICATION</scope>
</reference>
<dbReference type="Pfam" id="PF00735">
    <property type="entry name" value="Septin"/>
    <property type="match status" value="1"/>
</dbReference>
<dbReference type="Gene3D" id="3.40.50.300">
    <property type="entry name" value="P-loop containing nucleotide triphosphate hydrolases"/>
    <property type="match status" value="1"/>
</dbReference>
<dbReference type="InterPro" id="IPR030379">
    <property type="entry name" value="G_SEPTIN_dom"/>
</dbReference>
<accession>A0A914BFG6</accession>
<dbReference type="PANTHER" id="PTHR32046:SF14">
    <property type="match status" value="1"/>
</dbReference>
<organism evidence="4 5">
    <name type="scientific">Patiria miniata</name>
    <name type="common">Bat star</name>
    <name type="synonym">Asterina miniata</name>
    <dbReference type="NCBI Taxonomy" id="46514"/>
    <lineage>
        <taxon>Eukaryota</taxon>
        <taxon>Metazoa</taxon>
        <taxon>Echinodermata</taxon>
        <taxon>Eleutherozoa</taxon>
        <taxon>Asterozoa</taxon>
        <taxon>Asteroidea</taxon>
        <taxon>Valvatacea</taxon>
        <taxon>Valvatida</taxon>
        <taxon>Asterinidae</taxon>
        <taxon>Patiria</taxon>
    </lineage>
</organism>
<feature type="domain" description="Septin-type G" evidence="3">
    <location>
        <begin position="1"/>
        <end position="83"/>
    </location>
</feature>
<dbReference type="OrthoDB" id="8954335at2759"/>
<dbReference type="Proteomes" id="UP000887568">
    <property type="component" value="Unplaced"/>
</dbReference>
<feature type="coiled-coil region" evidence="2">
    <location>
        <begin position="369"/>
        <end position="396"/>
    </location>
</feature>
<evidence type="ECO:0000313" key="4">
    <source>
        <dbReference type="EnsemblMetazoa" id="XP_038074998.1"/>
    </source>
</evidence>
<dbReference type="AlphaFoldDB" id="A0A914BFG6"/>
<dbReference type="CDD" id="cd00882">
    <property type="entry name" value="Ras_like_GTPase"/>
    <property type="match status" value="1"/>
</dbReference>
<dbReference type="SUPFAM" id="SSF52540">
    <property type="entry name" value="P-loop containing nucleoside triphosphate hydrolases"/>
    <property type="match status" value="1"/>
</dbReference>